<dbReference type="InterPro" id="IPR003760">
    <property type="entry name" value="PnrA-like"/>
</dbReference>
<dbReference type="Pfam" id="PF02608">
    <property type="entry name" value="Bmp"/>
    <property type="match status" value="1"/>
</dbReference>
<sequence length="370" mass="39355">MNAIFRYLLPRLAWTLILLALLSLLAHWSDRLAIKANGKTQLRAVLFINGTLGDKSFFDSAARGMRRAGHELPVSVRVVEGGNDPTRWESGLSDLADSGDYDIVLAGTYTMVPYVQRLAAEFPRTRFVMFDATVDYAHCACGNVHSILFRQNEGAYLAGYLAAMLLQAHLLPGVPPNAGLGLVGGMQLPVIDDYLLGFGAGARAANPSVRMAVQYANGFSDPAAGKDIANAQIAAGAGVIFQAAGATGQGVTEAASEAHRYTVGVDLDQYEMYRHSNPQRAAAIITSVLKNVDVAIVQALTLALRQQLPYGRADSLGLAEGGIGMAPHSEVLDRLPVPLRQRLDAVRADLVSGRVRLPSGFASASAEARG</sequence>
<keyword evidence="3" id="KW-1003">Cell membrane</keyword>
<comment type="similarity">
    <text evidence="2">Belongs to the BMP lipoprotein family.</text>
</comment>
<reference evidence="8 9" key="1">
    <citation type="submission" date="2017-11" db="EMBL/GenBank/DDBJ databases">
        <title>Complete genome sequence of Herbaspirillum rubrisubalbicans DSM 11543.</title>
        <authorList>
            <person name="Chen M."/>
            <person name="An Q."/>
        </authorList>
    </citation>
    <scope>NUCLEOTIDE SEQUENCE [LARGE SCALE GENOMIC DNA]</scope>
    <source>
        <strain evidence="8 9">DSM 11543</strain>
    </source>
</reference>
<comment type="subcellular location">
    <subcellularLocation>
        <location evidence="1">Cell membrane</location>
        <topology evidence="1">Lipid-anchor</topology>
    </subcellularLocation>
</comment>
<dbReference type="Proteomes" id="UP000269199">
    <property type="component" value="Chromosome"/>
</dbReference>
<dbReference type="InterPro" id="IPR028082">
    <property type="entry name" value="Peripla_BP_I"/>
</dbReference>
<proteinExistence type="inferred from homology"/>
<evidence type="ECO:0000313" key="9">
    <source>
        <dbReference type="Proteomes" id="UP000269199"/>
    </source>
</evidence>
<gene>
    <name evidence="8" type="ORF">RC54_12925</name>
</gene>
<evidence type="ECO:0000256" key="5">
    <source>
        <dbReference type="ARBA" id="ARBA00023136"/>
    </source>
</evidence>
<organism evidence="8 9">
    <name type="scientific">Herbaspirillum rubrisubalbicans</name>
    <dbReference type="NCBI Taxonomy" id="80842"/>
    <lineage>
        <taxon>Bacteria</taxon>
        <taxon>Pseudomonadati</taxon>
        <taxon>Pseudomonadota</taxon>
        <taxon>Betaproteobacteria</taxon>
        <taxon>Burkholderiales</taxon>
        <taxon>Oxalobacteraceae</taxon>
        <taxon>Herbaspirillum</taxon>
    </lineage>
</organism>
<dbReference type="GO" id="GO:0005886">
    <property type="term" value="C:plasma membrane"/>
    <property type="evidence" value="ECO:0007669"/>
    <property type="project" value="UniProtKB-SubCell"/>
</dbReference>
<protein>
    <submittedName>
        <fullName evidence="8">BMP family ABC transporter substrate-binding protein</fullName>
    </submittedName>
</protein>
<keyword evidence="6" id="KW-0449">Lipoprotein</keyword>
<evidence type="ECO:0000313" key="8">
    <source>
        <dbReference type="EMBL" id="AYR24672.1"/>
    </source>
</evidence>
<dbReference type="PANTHER" id="PTHR34296">
    <property type="entry name" value="TRANSCRIPTIONAL ACTIVATOR PROTEIN MED"/>
    <property type="match status" value="1"/>
</dbReference>
<accession>A0AAD0UA68</accession>
<evidence type="ECO:0000256" key="6">
    <source>
        <dbReference type="ARBA" id="ARBA00023288"/>
    </source>
</evidence>
<keyword evidence="4" id="KW-0732">Signal</keyword>
<dbReference type="RefSeq" id="WP_061790327.1">
    <property type="nucleotide sequence ID" value="NZ_CP024996.1"/>
</dbReference>
<dbReference type="PANTHER" id="PTHR34296:SF2">
    <property type="entry name" value="ABC TRANSPORTER GUANOSINE-BINDING PROTEIN NUPN"/>
    <property type="match status" value="1"/>
</dbReference>
<name>A0AAD0UA68_9BURK</name>
<keyword evidence="5" id="KW-0472">Membrane</keyword>
<feature type="domain" description="ABC transporter substrate-binding protein PnrA-like" evidence="7">
    <location>
        <begin position="43"/>
        <end position="332"/>
    </location>
</feature>
<evidence type="ECO:0000259" key="7">
    <source>
        <dbReference type="Pfam" id="PF02608"/>
    </source>
</evidence>
<dbReference type="Gene3D" id="3.40.50.2300">
    <property type="match status" value="2"/>
</dbReference>
<dbReference type="AlphaFoldDB" id="A0AAD0UA68"/>
<evidence type="ECO:0000256" key="1">
    <source>
        <dbReference type="ARBA" id="ARBA00004193"/>
    </source>
</evidence>
<evidence type="ECO:0000256" key="3">
    <source>
        <dbReference type="ARBA" id="ARBA00022475"/>
    </source>
</evidence>
<dbReference type="InterPro" id="IPR050957">
    <property type="entry name" value="BMP_lipoprotein"/>
</dbReference>
<dbReference type="SUPFAM" id="SSF53822">
    <property type="entry name" value="Periplasmic binding protein-like I"/>
    <property type="match status" value="1"/>
</dbReference>
<dbReference type="EMBL" id="CP024996">
    <property type="protein sequence ID" value="AYR24672.1"/>
    <property type="molecule type" value="Genomic_DNA"/>
</dbReference>
<evidence type="ECO:0000256" key="4">
    <source>
        <dbReference type="ARBA" id="ARBA00022729"/>
    </source>
</evidence>
<evidence type="ECO:0000256" key="2">
    <source>
        <dbReference type="ARBA" id="ARBA00008610"/>
    </source>
</evidence>